<sequence>MIILMNKLLQGLSYRQINCYQWLEGYYCQQFINFSERQSK</sequence>
<name>K7YMI5_9PROT</name>
<dbReference type="AlphaFoldDB" id="K7YMI5"/>
<accession>K7YMI5</accession>
<keyword evidence="2" id="KW-1185">Reference proteome</keyword>
<organism evidence="1 2">
    <name type="scientific">Candidatus Endolissoclinum faulkneri L2</name>
    <dbReference type="NCBI Taxonomy" id="1193729"/>
    <lineage>
        <taxon>Bacteria</taxon>
        <taxon>Pseudomonadati</taxon>
        <taxon>Pseudomonadota</taxon>
        <taxon>Alphaproteobacteria</taxon>
        <taxon>Rhodospirillales</taxon>
        <taxon>Rhodospirillaceae</taxon>
        <taxon>Candidatus Endolissoclinum</taxon>
    </lineage>
</organism>
<dbReference type="HOGENOM" id="CLU_3286539_0_0_5"/>
<reference evidence="1 2" key="1">
    <citation type="journal article" date="2012" name="Proc. Natl. Acad. Sci. U.S.A.">
        <title>Genome streamlining and chemical defense in a coral reef symbiosis.</title>
        <authorList>
            <person name="Kwan J.C."/>
            <person name="Donia M.S."/>
            <person name="Han A.W."/>
            <person name="Hirose E."/>
            <person name="Haygood M.G."/>
            <person name="Schmidt E.W."/>
        </authorList>
    </citation>
    <scope>NUCLEOTIDE SEQUENCE [LARGE SCALE GENOMIC DNA]</scope>
    <source>
        <strain evidence="1 2">L2</strain>
    </source>
</reference>
<evidence type="ECO:0000313" key="2">
    <source>
        <dbReference type="Proteomes" id="UP000010077"/>
    </source>
</evidence>
<evidence type="ECO:0000313" key="1">
    <source>
        <dbReference type="EMBL" id="AFX98732.1"/>
    </source>
</evidence>
<dbReference type="STRING" id="1193729.A1OE_539"/>
<proteinExistence type="predicted"/>
<gene>
    <name evidence="1" type="ORF">A1OE_539</name>
</gene>
<dbReference type="KEGG" id="thal:A1OE_539"/>
<protein>
    <submittedName>
        <fullName evidence="1">Uncharacterized protein</fullName>
    </submittedName>
</protein>
<dbReference type="EMBL" id="CP003539">
    <property type="protein sequence ID" value="AFX98732.1"/>
    <property type="molecule type" value="Genomic_DNA"/>
</dbReference>
<dbReference type="Proteomes" id="UP000010077">
    <property type="component" value="Chromosome"/>
</dbReference>